<evidence type="ECO:0000313" key="2">
    <source>
        <dbReference type="EMBL" id="KAK4022803.1"/>
    </source>
</evidence>
<protein>
    <submittedName>
        <fullName evidence="2">Uncharacterized protein</fullName>
    </submittedName>
</protein>
<dbReference type="EMBL" id="JAOYFB010000037">
    <property type="protein sequence ID" value="KAK4022803.1"/>
    <property type="molecule type" value="Genomic_DNA"/>
</dbReference>
<gene>
    <name evidence="2" type="ORF">OUZ56_008250</name>
</gene>
<dbReference type="Proteomes" id="UP001234178">
    <property type="component" value="Unassembled WGS sequence"/>
</dbReference>
<organism evidence="2 3">
    <name type="scientific">Daphnia magna</name>
    <dbReference type="NCBI Taxonomy" id="35525"/>
    <lineage>
        <taxon>Eukaryota</taxon>
        <taxon>Metazoa</taxon>
        <taxon>Ecdysozoa</taxon>
        <taxon>Arthropoda</taxon>
        <taxon>Crustacea</taxon>
        <taxon>Branchiopoda</taxon>
        <taxon>Diplostraca</taxon>
        <taxon>Cladocera</taxon>
        <taxon>Anomopoda</taxon>
        <taxon>Daphniidae</taxon>
        <taxon>Daphnia</taxon>
    </lineage>
</organism>
<evidence type="ECO:0000313" key="3">
    <source>
        <dbReference type="Proteomes" id="UP001234178"/>
    </source>
</evidence>
<keyword evidence="3" id="KW-1185">Reference proteome</keyword>
<reference evidence="2 3" key="1">
    <citation type="journal article" date="2023" name="Nucleic Acids Res.">
        <title>The hologenome of Daphnia magna reveals possible DNA methylation and microbiome-mediated evolution of the host genome.</title>
        <authorList>
            <person name="Chaturvedi A."/>
            <person name="Li X."/>
            <person name="Dhandapani V."/>
            <person name="Marshall H."/>
            <person name="Kissane S."/>
            <person name="Cuenca-Cambronero M."/>
            <person name="Asole G."/>
            <person name="Calvet F."/>
            <person name="Ruiz-Romero M."/>
            <person name="Marangio P."/>
            <person name="Guigo R."/>
            <person name="Rago D."/>
            <person name="Mirbahai L."/>
            <person name="Eastwood N."/>
            <person name="Colbourne J.K."/>
            <person name="Zhou J."/>
            <person name="Mallon E."/>
            <person name="Orsini L."/>
        </authorList>
    </citation>
    <scope>NUCLEOTIDE SEQUENCE [LARGE SCALE GENOMIC DNA]</scope>
    <source>
        <strain evidence="2">LRV0_1</strain>
    </source>
</reference>
<feature type="transmembrane region" description="Helical" evidence="1">
    <location>
        <begin position="202"/>
        <end position="223"/>
    </location>
</feature>
<keyword evidence="1" id="KW-1133">Transmembrane helix</keyword>
<evidence type="ECO:0000256" key="1">
    <source>
        <dbReference type="SAM" id="Phobius"/>
    </source>
</evidence>
<name>A0ABR0ACD6_9CRUS</name>
<feature type="transmembrane region" description="Helical" evidence="1">
    <location>
        <begin position="164"/>
        <end position="182"/>
    </location>
</feature>
<sequence>MPKIGIQLSENSKIQAPKSKYWTYFNIQRFFVKKFTIAICMWWCFALSALPAAEPAAFSYYQFNHRVFIYFVLLTISPQHPRSLFLSPYSAECQHGIRKFSLLILLFFSLLLSQLTWIGFNTISIFRTANVHLPSVQHCRFDNFGSFAPSGPHATTFSSFSCRCCLRLPFIAVFVYVFASSLSSSTSLPPSPSRRRLGRLYLRHHLVVGFVIGSSPLIVALLVGTGRNGLRRKAP</sequence>
<feature type="transmembrane region" description="Helical" evidence="1">
    <location>
        <begin position="100"/>
        <end position="120"/>
    </location>
</feature>
<proteinExistence type="predicted"/>
<feature type="transmembrane region" description="Helical" evidence="1">
    <location>
        <begin position="30"/>
        <end position="51"/>
    </location>
</feature>
<comment type="caution">
    <text evidence="2">The sequence shown here is derived from an EMBL/GenBank/DDBJ whole genome shotgun (WGS) entry which is preliminary data.</text>
</comment>
<keyword evidence="1" id="KW-0472">Membrane</keyword>
<accession>A0ABR0ACD6</accession>
<keyword evidence="1" id="KW-0812">Transmembrane</keyword>